<proteinExistence type="predicted"/>
<evidence type="ECO:0000256" key="1">
    <source>
        <dbReference type="SAM" id="MobiDB-lite"/>
    </source>
</evidence>
<dbReference type="InterPro" id="IPR018535">
    <property type="entry name" value="DUF1996"/>
</dbReference>
<keyword evidence="4" id="KW-1185">Reference proteome</keyword>
<evidence type="ECO:0000313" key="4">
    <source>
        <dbReference type="Proteomes" id="UP001235712"/>
    </source>
</evidence>
<dbReference type="PANTHER" id="PTHR43662">
    <property type="match status" value="1"/>
</dbReference>
<evidence type="ECO:0000313" key="3">
    <source>
        <dbReference type="EMBL" id="MDP9829973.1"/>
    </source>
</evidence>
<feature type="region of interest" description="Disordered" evidence="1">
    <location>
        <begin position="46"/>
        <end position="91"/>
    </location>
</feature>
<dbReference type="Proteomes" id="UP001235712">
    <property type="component" value="Unassembled WGS sequence"/>
</dbReference>
<protein>
    <recommendedName>
        <fullName evidence="2">DUF1996 domain-containing protein</fullName>
    </recommendedName>
</protein>
<dbReference type="PANTHER" id="PTHR43662:SF3">
    <property type="entry name" value="DOMAIN PROTEIN, PUTATIVE (AFU_ORTHOLOGUE AFUA_6G11970)-RELATED"/>
    <property type="match status" value="1"/>
</dbReference>
<reference evidence="3 4" key="1">
    <citation type="submission" date="2023-07" db="EMBL/GenBank/DDBJ databases">
        <title>Sequencing the genomes of 1000 actinobacteria strains.</title>
        <authorList>
            <person name="Klenk H.-P."/>
        </authorList>
    </citation>
    <scope>NUCLEOTIDE SEQUENCE [LARGE SCALE GENOMIC DNA]</scope>
    <source>
        <strain evidence="3 4">DSM 44388</strain>
    </source>
</reference>
<feature type="compositionally biased region" description="Low complexity" evidence="1">
    <location>
        <begin position="58"/>
        <end position="77"/>
    </location>
</feature>
<name>A0ABT9PB98_9ACTN</name>
<feature type="domain" description="DUF1996" evidence="2">
    <location>
        <begin position="157"/>
        <end position="305"/>
    </location>
</feature>
<evidence type="ECO:0000259" key="2">
    <source>
        <dbReference type="Pfam" id="PF09362"/>
    </source>
</evidence>
<organism evidence="3 4">
    <name type="scientific">Kineosporia succinea</name>
    <dbReference type="NCBI Taxonomy" id="84632"/>
    <lineage>
        <taxon>Bacteria</taxon>
        <taxon>Bacillati</taxon>
        <taxon>Actinomycetota</taxon>
        <taxon>Actinomycetes</taxon>
        <taxon>Kineosporiales</taxon>
        <taxon>Kineosporiaceae</taxon>
        <taxon>Kineosporia</taxon>
    </lineage>
</organism>
<dbReference type="RefSeq" id="WP_307248704.1">
    <property type="nucleotide sequence ID" value="NZ_JAUSQZ010000001.1"/>
</dbReference>
<comment type="caution">
    <text evidence="3">The sequence shown here is derived from an EMBL/GenBank/DDBJ whole genome shotgun (WGS) entry which is preliminary data.</text>
</comment>
<gene>
    <name evidence="3" type="ORF">J2S57_005722</name>
</gene>
<dbReference type="Pfam" id="PF09362">
    <property type="entry name" value="DUF1996"/>
    <property type="match status" value="1"/>
</dbReference>
<dbReference type="EMBL" id="JAUSQZ010000001">
    <property type="protein sequence ID" value="MDP9829973.1"/>
    <property type="molecule type" value="Genomic_DNA"/>
</dbReference>
<accession>A0ABT9PB98</accession>
<sequence length="353" mass="36164">MRLPGGRAGWMADWSVRQMVLAAVLLVLFVGVAAVVPVLILPGAEPERQASPTPGDAPGPTVSTPVTASSSSTPRAPEVSPSPQVTRSVDPFRVSPAVKARAAGNPERASYQEFPSVCARVRTTTKAPVAGLAGRGASYDVFGSTAPRLSAPGRIPAAASSCLNPGDRSTYWVPSLEQGGEVIEPESFQVLHKSGVSDYTSVQPAPAGLRILGGGAGAAPSAAGESTVTWACTGYDGHTLPEAGTCRDGDRLIARIAAPGCWDGRHLDSSGHRAHLAWAASGGCPASHPVAVPTLLVRVAYPFDAAGTVSVSGLDDDEYGFGAVTGWEPKTLSRLVRDCVNAGEHCGADGQPD</sequence>